<evidence type="ECO:0000259" key="2">
    <source>
        <dbReference type="PROSITE" id="PS51186"/>
    </source>
</evidence>
<name>A0A974P1U8_9CAUL</name>
<dbReference type="InterPro" id="IPR016181">
    <property type="entry name" value="Acyl_CoA_acyltransferase"/>
</dbReference>
<dbReference type="SUPFAM" id="SSF55729">
    <property type="entry name" value="Acyl-CoA N-acyltransferases (Nat)"/>
    <property type="match status" value="1"/>
</dbReference>
<dbReference type="PROSITE" id="PS51186">
    <property type="entry name" value="GNAT"/>
    <property type="match status" value="1"/>
</dbReference>
<accession>A0A974P1U8</accession>
<evidence type="ECO:0000313" key="3">
    <source>
        <dbReference type="EMBL" id="QQZ49163.1"/>
    </source>
</evidence>
<feature type="domain" description="N-acetyltransferase" evidence="2">
    <location>
        <begin position="108"/>
        <end position="270"/>
    </location>
</feature>
<dbReference type="EMBL" id="CP068570">
    <property type="protein sequence ID" value="QQZ49163.1"/>
    <property type="molecule type" value="Genomic_DNA"/>
</dbReference>
<gene>
    <name evidence="3" type="ORF">JKL49_18750</name>
</gene>
<dbReference type="Pfam" id="PF00583">
    <property type="entry name" value="Acetyltransf_1"/>
    <property type="match status" value="1"/>
</dbReference>
<evidence type="ECO:0000256" key="1">
    <source>
        <dbReference type="SAM" id="MobiDB-lite"/>
    </source>
</evidence>
<feature type="region of interest" description="Disordered" evidence="1">
    <location>
        <begin position="272"/>
        <end position="296"/>
    </location>
</feature>
<reference evidence="3" key="1">
    <citation type="submission" date="2021-01" db="EMBL/GenBank/DDBJ databases">
        <title>Genome sequence of Phenylobacterium sp. 20VBR1 isolated from a valley glaceir, Ny-Alesund, Svalbard.</title>
        <authorList>
            <person name="Thomas F.A."/>
            <person name="Krishnan K.P."/>
            <person name="Sinha R.K."/>
        </authorList>
    </citation>
    <scope>NUCLEOTIDE SEQUENCE</scope>
    <source>
        <strain evidence="3">20VBR1</strain>
    </source>
</reference>
<dbReference type="Gene3D" id="3.40.630.30">
    <property type="match status" value="1"/>
</dbReference>
<protein>
    <submittedName>
        <fullName evidence="3">GNAT family N-acetyltransferase</fullName>
    </submittedName>
</protein>
<dbReference type="AlphaFoldDB" id="A0A974P1U8"/>
<sequence>MAAQPGDPVIAVYGWGMAGVTWRGRAMVMKAALAIHREIYDLVLCMAAPRRPAVSGPCWAAWAPRRFPARAALWSALHGPPTEGRLMNANVRMPLEARAPAKVDEGQLEVAVCRTLPDLMQAMAVRTLVYMGEQACPYDEEFDGNDFAGATHLILRRDGEPIGTLRIRWFADFAKVERVAVRKEFRRGRATLMLILAAKKLAEKKNYRKILGYGQVRLIPFWEQYFNAYVRPRRDGFVVSDHDYVEMVVEGVPPHDALTLDSDPYELLRPEGAWNEPGVLDRSAGRTASNPGGLSR</sequence>
<proteinExistence type="predicted"/>
<dbReference type="CDD" id="cd04301">
    <property type="entry name" value="NAT_SF"/>
    <property type="match status" value="1"/>
</dbReference>
<dbReference type="GO" id="GO:0016747">
    <property type="term" value="F:acyltransferase activity, transferring groups other than amino-acyl groups"/>
    <property type="evidence" value="ECO:0007669"/>
    <property type="project" value="InterPro"/>
</dbReference>
<organism evidence="3">
    <name type="scientific">Phenylobacterium glaciei</name>
    <dbReference type="NCBI Taxonomy" id="2803784"/>
    <lineage>
        <taxon>Bacteria</taxon>
        <taxon>Pseudomonadati</taxon>
        <taxon>Pseudomonadota</taxon>
        <taxon>Alphaproteobacteria</taxon>
        <taxon>Caulobacterales</taxon>
        <taxon>Caulobacteraceae</taxon>
        <taxon>Phenylobacterium</taxon>
    </lineage>
</organism>
<feature type="compositionally biased region" description="Polar residues" evidence="1">
    <location>
        <begin position="286"/>
        <end position="296"/>
    </location>
</feature>
<dbReference type="InterPro" id="IPR000182">
    <property type="entry name" value="GNAT_dom"/>
</dbReference>